<dbReference type="Gene3D" id="3.40.50.410">
    <property type="entry name" value="von Willebrand factor, type A domain"/>
    <property type="match status" value="2"/>
</dbReference>
<evidence type="ECO:0000313" key="5">
    <source>
        <dbReference type="Proteomes" id="UP000321250"/>
    </source>
</evidence>
<keyword evidence="2" id="KW-1133">Transmembrane helix</keyword>
<name>A0A5C6UJE1_9SPHN</name>
<dbReference type="EMBL" id="VOQR01000001">
    <property type="protein sequence ID" value="TXC72165.1"/>
    <property type="molecule type" value="Genomic_DNA"/>
</dbReference>
<evidence type="ECO:0000313" key="4">
    <source>
        <dbReference type="EMBL" id="TXC72165.1"/>
    </source>
</evidence>
<sequence>MRIDFERLAALKTDVRGNTLMLFAFSLLPLMGMIGGALDMSRAYLVKSRLQNACDAAVLGGRRAMSASTFDTPARDAANRFFNLNFASGQYGTTALTMAYDVGNDMIVHGKAGVVVTTTIMKIFGFASIPLEATCDAQLQLPNSDIMFVLDTTLSMAETNTGDSQSKIAALRQAVTDFYTTLNNAQSPASQVRYGFVPYSSTVNVGLLLKRDWMVDNAEYQSREQDGYVDTPGSTQGATNTTNSNYSNWSGGRTETQQIVPSEQCVAPANENYKDNTTWSAWTPANSLPRSRTGTQVLNGTTYSKSLNNGVCTITKVVYVDYTRTFTQTETANPNAGQQNAASRTYYWNYKKISYPVGLVKGSNASGLMAGGSATLMLGNGFTAKSINWGNASQGACIEERKTLRPSETGTAYDLDVDLVPSPSNPETQWRPFLPDLVWARSVTNYNTTGSAGITGWQFDPVTHNSNNFVALSSFKDDFAACPSAARKLAAIRTTTEISDLKTYLKNLAPRGRTYHDIGMLWGLRLMSAEGLFASENAASASGGNIARNLIFMTDGDTETNIADYDAYGLAALDRRRTPLNRLPTKSEQDGIVEDRLSRLCTVAKEKKNITVWVIAFGTSLTSLLSDCASPNRAYQADNAAELNTTFADIAARISQLRVTH</sequence>
<reference evidence="4 5" key="1">
    <citation type="journal article" date="2013" name="Antonie Van Leeuwenhoek">
        <title>Sphingomonas ginsenosidivorax sp. nov., with the ability to transform ginsenosides.</title>
        <authorList>
            <person name="Jin X.F."/>
            <person name="Kim J.K."/>
            <person name="Liu Q.M."/>
            <person name="Kang M.S."/>
            <person name="He D."/>
            <person name="Jin F.X."/>
            <person name="Kim S.C."/>
            <person name="Im W.T."/>
        </authorList>
    </citation>
    <scope>NUCLEOTIDE SEQUENCE [LARGE SCALE GENOMIC DNA]</scope>
    <source>
        <strain evidence="4 5">KHI67</strain>
    </source>
</reference>
<dbReference type="InterPro" id="IPR002035">
    <property type="entry name" value="VWF_A"/>
</dbReference>
<keyword evidence="2" id="KW-0472">Membrane</keyword>
<keyword evidence="2" id="KW-0812">Transmembrane</keyword>
<protein>
    <recommendedName>
        <fullName evidence="3">VWFA domain-containing protein</fullName>
    </recommendedName>
</protein>
<evidence type="ECO:0000256" key="2">
    <source>
        <dbReference type="SAM" id="Phobius"/>
    </source>
</evidence>
<proteinExistence type="predicted"/>
<evidence type="ECO:0000259" key="3">
    <source>
        <dbReference type="PROSITE" id="PS50234"/>
    </source>
</evidence>
<comment type="caution">
    <text evidence="4">The sequence shown here is derived from an EMBL/GenBank/DDBJ whole genome shotgun (WGS) entry which is preliminary data.</text>
</comment>
<accession>A0A5C6UJE1</accession>
<dbReference type="InterPro" id="IPR036465">
    <property type="entry name" value="vWFA_dom_sf"/>
</dbReference>
<dbReference type="AlphaFoldDB" id="A0A5C6UJE1"/>
<dbReference type="SUPFAM" id="SSF53300">
    <property type="entry name" value="vWA-like"/>
    <property type="match status" value="1"/>
</dbReference>
<dbReference type="OrthoDB" id="7522752at2"/>
<feature type="domain" description="VWFA" evidence="3">
    <location>
        <begin position="145"/>
        <end position="225"/>
    </location>
</feature>
<dbReference type="Pfam" id="PF13400">
    <property type="entry name" value="Tad"/>
    <property type="match status" value="1"/>
</dbReference>
<dbReference type="PROSITE" id="PS50234">
    <property type="entry name" value="VWFA"/>
    <property type="match status" value="1"/>
</dbReference>
<dbReference type="Proteomes" id="UP000321250">
    <property type="component" value="Unassembled WGS sequence"/>
</dbReference>
<feature type="transmembrane region" description="Helical" evidence="2">
    <location>
        <begin position="20"/>
        <end position="38"/>
    </location>
</feature>
<dbReference type="InterPro" id="IPR028087">
    <property type="entry name" value="Tad_N"/>
</dbReference>
<evidence type="ECO:0000256" key="1">
    <source>
        <dbReference type="SAM" id="MobiDB-lite"/>
    </source>
</evidence>
<feature type="compositionally biased region" description="Low complexity" evidence="1">
    <location>
        <begin position="239"/>
        <end position="250"/>
    </location>
</feature>
<feature type="region of interest" description="Disordered" evidence="1">
    <location>
        <begin position="225"/>
        <end position="253"/>
    </location>
</feature>
<gene>
    <name evidence="4" type="ORF">FSB78_15355</name>
</gene>
<keyword evidence="5" id="KW-1185">Reference proteome</keyword>
<dbReference type="RefSeq" id="WP_147083442.1">
    <property type="nucleotide sequence ID" value="NZ_VOQR01000001.1"/>
</dbReference>
<organism evidence="4 5">
    <name type="scientific">Sphingomonas ginsenosidivorax</name>
    <dbReference type="NCBI Taxonomy" id="862135"/>
    <lineage>
        <taxon>Bacteria</taxon>
        <taxon>Pseudomonadati</taxon>
        <taxon>Pseudomonadota</taxon>
        <taxon>Alphaproteobacteria</taxon>
        <taxon>Sphingomonadales</taxon>
        <taxon>Sphingomonadaceae</taxon>
        <taxon>Sphingomonas</taxon>
    </lineage>
</organism>